<keyword evidence="3 4" id="KW-0472">Membrane</keyword>
<keyword evidence="6" id="KW-1185">Reference proteome</keyword>
<name>A0A1Q8ZXQ7_9HYPH</name>
<keyword evidence="2 4" id="KW-1133">Transmembrane helix</keyword>
<feature type="transmembrane region" description="Helical" evidence="4">
    <location>
        <begin position="53"/>
        <end position="72"/>
    </location>
</feature>
<protein>
    <recommendedName>
        <fullName evidence="7">MFS transporter</fullName>
    </recommendedName>
</protein>
<dbReference type="GO" id="GO:0022857">
    <property type="term" value="F:transmembrane transporter activity"/>
    <property type="evidence" value="ECO:0007669"/>
    <property type="project" value="InterPro"/>
</dbReference>
<organism evidence="5 6">
    <name type="scientific">Rhizobium oryziradicis</name>
    <dbReference type="NCBI Taxonomy" id="1867956"/>
    <lineage>
        <taxon>Bacteria</taxon>
        <taxon>Pseudomonadati</taxon>
        <taxon>Pseudomonadota</taxon>
        <taxon>Alphaproteobacteria</taxon>
        <taxon>Hyphomicrobiales</taxon>
        <taxon>Rhizobiaceae</taxon>
        <taxon>Rhizobium/Agrobacterium group</taxon>
        <taxon>Rhizobium</taxon>
    </lineage>
</organism>
<accession>A0A1Q8ZXQ7</accession>
<reference evidence="5 6" key="1">
    <citation type="submission" date="2016-09" db="EMBL/GenBank/DDBJ databases">
        <title>Rhizobium oryziradicis sp. nov., isolated from the root of rice.</title>
        <authorList>
            <person name="Zhao J."/>
            <person name="Zhang X."/>
        </authorList>
    </citation>
    <scope>NUCLEOTIDE SEQUENCE [LARGE SCALE GENOMIC DNA]</scope>
    <source>
        <strain evidence="5 6">N19</strain>
    </source>
</reference>
<dbReference type="OrthoDB" id="7200137at2"/>
<dbReference type="AlphaFoldDB" id="A0A1Q8ZXQ7"/>
<keyword evidence="1 4" id="KW-0812">Transmembrane</keyword>
<dbReference type="SUPFAM" id="SSF103473">
    <property type="entry name" value="MFS general substrate transporter"/>
    <property type="match status" value="1"/>
</dbReference>
<sequence>MNYCRRNSFMTPARVRLIFMLSISQIFGWGTSFDMLGVLGRTIAADLGMTTEIGFLGMTVMMLIMGFAGPLSGRLLEKYGAASVMAAGSVVFASGLAVLSQAHEPVAYFAAWVTLGIAGTLSLSVPCYTAVVEREGASAKSTIGLLMIFTGLSPTICWPLASWLNGLFGWRETLLMAAGFHLLVLAPLHRFGLPLIETRSHAAQAAADQEPLQLSAGQQRLAVLALAVISVGFSGLTFGISSSLIEMMKQAGASPALALQLGSFRSVLGISARAADTFAGKRTSPMASGLAATGLIILGFLALALGNGSTVMLGLFIGAYGLGSGLSAISRTVLPLSFFSASRYAGISARLALPSNISTALSPVLVAALLDRGGLPMVLVLTLMVGATVLVALITLVMIAKSSNHAVACRAQLGSVER</sequence>
<gene>
    <name evidence="5" type="ORF">BJF95_14360</name>
</gene>
<proteinExistence type="predicted"/>
<evidence type="ECO:0000256" key="3">
    <source>
        <dbReference type="ARBA" id="ARBA00023136"/>
    </source>
</evidence>
<evidence type="ECO:0000313" key="6">
    <source>
        <dbReference type="Proteomes" id="UP000186894"/>
    </source>
</evidence>
<dbReference type="InterPro" id="IPR011701">
    <property type="entry name" value="MFS"/>
</dbReference>
<evidence type="ECO:0008006" key="7">
    <source>
        <dbReference type="Google" id="ProtNLM"/>
    </source>
</evidence>
<dbReference type="Pfam" id="PF07690">
    <property type="entry name" value="MFS_1"/>
    <property type="match status" value="1"/>
</dbReference>
<dbReference type="EMBL" id="MKIM01000018">
    <property type="protein sequence ID" value="OLP46867.1"/>
    <property type="molecule type" value="Genomic_DNA"/>
</dbReference>
<evidence type="ECO:0000256" key="1">
    <source>
        <dbReference type="ARBA" id="ARBA00022692"/>
    </source>
</evidence>
<feature type="transmembrane region" description="Helical" evidence="4">
    <location>
        <begin position="376"/>
        <end position="400"/>
    </location>
</feature>
<feature type="transmembrane region" description="Helical" evidence="4">
    <location>
        <begin position="311"/>
        <end position="330"/>
    </location>
</feature>
<dbReference type="InterPro" id="IPR036259">
    <property type="entry name" value="MFS_trans_sf"/>
</dbReference>
<feature type="transmembrane region" description="Helical" evidence="4">
    <location>
        <begin position="173"/>
        <end position="191"/>
    </location>
</feature>
<dbReference type="Gene3D" id="1.20.1250.20">
    <property type="entry name" value="MFS general substrate transporter like domains"/>
    <property type="match status" value="1"/>
</dbReference>
<feature type="transmembrane region" description="Helical" evidence="4">
    <location>
        <begin position="287"/>
        <end position="305"/>
    </location>
</feature>
<feature type="transmembrane region" description="Helical" evidence="4">
    <location>
        <begin position="221"/>
        <end position="245"/>
    </location>
</feature>
<feature type="transmembrane region" description="Helical" evidence="4">
    <location>
        <begin position="15"/>
        <end position="33"/>
    </location>
</feature>
<dbReference type="Proteomes" id="UP000186894">
    <property type="component" value="Unassembled WGS sequence"/>
</dbReference>
<feature type="transmembrane region" description="Helical" evidence="4">
    <location>
        <begin position="143"/>
        <end position="161"/>
    </location>
</feature>
<evidence type="ECO:0000256" key="2">
    <source>
        <dbReference type="ARBA" id="ARBA00022989"/>
    </source>
</evidence>
<feature type="transmembrane region" description="Helical" evidence="4">
    <location>
        <begin position="106"/>
        <end position="131"/>
    </location>
</feature>
<dbReference type="STRING" id="1867956.BJF95_14360"/>
<feature type="transmembrane region" description="Helical" evidence="4">
    <location>
        <begin position="79"/>
        <end position="100"/>
    </location>
</feature>
<evidence type="ECO:0000313" key="5">
    <source>
        <dbReference type="EMBL" id="OLP46867.1"/>
    </source>
</evidence>
<evidence type="ECO:0000256" key="4">
    <source>
        <dbReference type="SAM" id="Phobius"/>
    </source>
</evidence>
<comment type="caution">
    <text evidence="5">The sequence shown here is derived from an EMBL/GenBank/DDBJ whole genome shotgun (WGS) entry which is preliminary data.</text>
</comment>